<comment type="similarity">
    <text evidence="1">Belongs to the transglycosylase Slt family.</text>
</comment>
<dbReference type="CDD" id="cd13401">
    <property type="entry name" value="Slt70-like"/>
    <property type="match status" value="1"/>
</dbReference>
<dbReference type="PANTHER" id="PTHR37423">
    <property type="entry name" value="SOLUBLE LYTIC MUREIN TRANSGLYCOSYLASE-RELATED"/>
    <property type="match status" value="1"/>
</dbReference>
<accession>A0A511T6J7</accession>
<dbReference type="GO" id="GO:0042597">
    <property type="term" value="C:periplasmic space"/>
    <property type="evidence" value="ECO:0007669"/>
    <property type="project" value="InterPro"/>
</dbReference>
<dbReference type="OrthoDB" id="9781970at2"/>
<evidence type="ECO:0000313" key="7">
    <source>
        <dbReference type="Proteomes" id="UP000321514"/>
    </source>
</evidence>
<name>A0A511T6J7_MYXFU</name>
<dbReference type="GO" id="GO:0008933">
    <property type="term" value="F:peptidoglycan lytic transglycosylase activity"/>
    <property type="evidence" value="ECO:0007669"/>
    <property type="project" value="InterPro"/>
</dbReference>
<organism evidence="4 7">
    <name type="scientific">Myxococcus fulvus</name>
    <dbReference type="NCBI Taxonomy" id="33"/>
    <lineage>
        <taxon>Bacteria</taxon>
        <taxon>Pseudomonadati</taxon>
        <taxon>Myxococcota</taxon>
        <taxon>Myxococcia</taxon>
        <taxon>Myxococcales</taxon>
        <taxon>Cystobacterineae</taxon>
        <taxon>Myxococcaceae</taxon>
        <taxon>Myxococcus</taxon>
    </lineage>
</organism>
<evidence type="ECO:0000256" key="2">
    <source>
        <dbReference type="ARBA" id="ARBA00022729"/>
    </source>
</evidence>
<comment type="caution">
    <text evidence="4">The sequence shown here is derived from an EMBL/GenBank/DDBJ whole genome shotgun (WGS) entry which is preliminary data.</text>
</comment>
<dbReference type="Proteomes" id="UP000183760">
    <property type="component" value="Unassembled WGS sequence"/>
</dbReference>
<evidence type="ECO:0000313" key="6">
    <source>
        <dbReference type="Proteomes" id="UP000183760"/>
    </source>
</evidence>
<evidence type="ECO:0000313" key="4">
    <source>
        <dbReference type="EMBL" id="GEN09800.1"/>
    </source>
</evidence>
<dbReference type="GO" id="GO:0000270">
    <property type="term" value="P:peptidoglycan metabolic process"/>
    <property type="evidence" value="ECO:0007669"/>
    <property type="project" value="InterPro"/>
</dbReference>
<evidence type="ECO:0000256" key="1">
    <source>
        <dbReference type="ARBA" id="ARBA00007734"/>
    </source>
</evidence>
<feature type="domain" description="Transglycosylase SLT" evidence="3">
    <location>
        <begin position="546"/>
        <end position="655"/>
    </location>
</feature>
<dbReference type="Gene3D" id="1.25.40.10">
    <property type="entry name" value="Tetratricopeptide repeat domain"/>
    <property type="match status" value="2"/>
</dbReference>
<gene>
    <name evidence="4" type="ORF">MFU01_48370</name>
    <name evidence="5" type="ORF">SAMN05443572_107293</name>
</gene>
<dbReference type="RefSeq" id="WP_074956993.1">
    <property type="nucleotide sequence ID" value="NZ_BJXR01000036.1"/>
</dbReference>
<dbReference type="SUPFAM" id="SSF53955">
    <property type="entry name" value="Lysozyme-like"/>
    <property type="match status" value="1"/>
</dbReference>
<sequence>MSWMGMVAGCALGVSLGQSPTTLEAVRLHQANATSLAEREWTECAAKRCADAGRLGLLAGTLALSEGRAAEARDMLAANPAPALLEPYRAFYLGQARFYAGDAPGAALDFARVLELPGAPLDLVTRARARLGESLLKAGKAKQAAGVLESAVKATPTPELLFQRAQARGESGNRAGQQADLLEVALRFPTHPYADDALKALAERRPAVRLGFAERTRRAEGFLSGGASQRALAELDALAGEKLGKEQSAKVSLLRAKGLFAQKRDEEAHKELALARKGSAETAAEAELVVARRALRADDNDKARELMAGLAKKYAAQSAGEEGAFFAGWLDLQAGRFEEAAKSFTAHADRYTRSRRRDEGMWFRALAYLRLADHAKAREALDALVTAYPRGSLAPQARYWMARSQELGGATADVVGPEYERLIASAPASFYALLASERLQELGRPAPARFPKPPLALELPRPPELALAVELTRAGLFRDAADEVESHVTRLRSADQALPFAHALLSLGEFGHAHTVAARHLWGRAFGSREPDALAAFYPRAFSNAVEQAATTHKVDPFLVWAIMRRESAFKPEVMSAADARGLMQIIPKTATEIAQKLAEPAPAPADLFSPERNIRYGAWYLSRLMERFAHPVLAAAAYNAGPTAAAKWAQERGDLPLDLFVESIPFRETRGYVKQVVADLFLYHGFYDAQGTQQPRLSLVVPAPSKEGVTF</sequence>
<keyword evidence="6" id="KW-1185">Reference proteome</keyword>
<proteinExistence type="inferred from homology"/>
<dbReference type="SUPFAM" id="SSF48452">
    <property type="entry name" value="TPR-like"/>
    <property type="match status" value="1"/>
</dbReference>
<dbReference type="AlphaFoldDB" id="A0A511T6J7"/>
<dbReference type="Gene3D" id="1.10.530.10">
    <property type="match status" value="1"/>
</dbReference>
<dbReference type="PROSITE" id="PS00922">
    <property type="entry name" value="TRANSGLYCOSYLASE"/>
    <property type="match status" value="1"/>
</dbReference>
<dbReference type="EMBL" id="FOIB01000007">
    <property type="protein sequence ID" value="SEU26646.1"/>
    <property type="molecule type" value="Genomic_DNA"/>
</dbReference>
<keyword evidence="2" id="KW-0732">Signal</keyword>
<dbReference type="InterPro" id="IPR011990">
    <property type="entry name" value="TPR-like_helical_dom_sf"/>
</dbReference>
<dbReference type="SUPFAM" id="SSF48435">
    <property type="entry name" value="Bacterial muramidases"/>
    <property type="match status" value="1"/>
</dbReference>
<dbReference type="PANTHER" id="PTHR37423:SF2">
    <property type="entry name" value="MEMBRANE-BOUND LYTIC MUREIN TRANSGLYCOSYLASE C"/>
    <property type="match status" value="1"/>
</dbReference>
<evidence type="ECO:0000313" key="5">
    <source>
        <dbReference type="EMBL" id="SEU26646.1"/>
    </source>
</evidence>
<dbReference type="GO" id="GO:0016020">
    <property type="term" value="C:membrane"/>
    <property type="evidence" value="ECO:0007669"/>
    <property type="project" value="InterPro"/>
</dbReference>
<dbReference type="GO" id="GO:0004553">
    <property type="term" value="F:hydrolase activity, hydrolyzing O-glycosyl compounds"/>
    <property type="evidence" value="ECO:0007669"/>
    <property type="project" value="InterPro"/>
</dbReference>
<dbReference type="InterPro" id="IPR008258">
    <property type="entry name" value="Transglycosylase_SLT_dom_1"/>
</dbReference>
<dbReference type="InterPro" id="IPR023346">
    <property type="entry name" value="Lysozyme-like_dom_sf"/>
</dbReference>
<protein>
    <submittedName>
        <fullName evidence="5">Soluble lytic murein transglycosylase</fullName>
    </submittedName>
</protein>
<dbReference type="Pfam" id="PF01464">
    <property type="entry name" value="SLT"/>
    <property type="match status" value="1"/>
</dbReference>
<reference evidence="4 7" key="2">
    <citation type="submission" date="2019-07" db="EMBL/GenBank/DDBJ databases">
        <title>Whole genome shotgun sequence of Myxococcus fulvus NBRC 100333.</title>
        <authorList>
            <person name="Hosoyama A."/>
            <person name="Uohara A."/>
            <person name="Ohji S."/>
            <person name="Ichikawa N."/>
        </authorList>
    </citation>
    <scope>NUCLEOTIDE SEQUENCE [LARGE SCALE GENOMIC DNA]</scope>
    <source>
        <strain evidence="4 7">NBRC 100333</strain>
    </source>
</reference>
<dbReference type="InterPro" id="IPR000189">
    <property type="entry name" value="Transglyc_AS"/>
</dbReference>
<reference evidence="5 6" key="1">
    <citation type="submission" date="2016-10" db="EMBL/GenBank/DDBJ databases">
        <authorList>
            <person name="Varghese N."/>
            <person name="Submissions S."/>
        </authorList>
    </citation>
    <scope>NUCLEOTIDE SEQUENCE [LARGE SCALE GENOMIC DNA]</scope>
    <source>
        <strain evidence="5 6">DSM 16525</strain>
    </source>
</reference>
<dbReference type="STRING" id="1334629.MFUL124B02_20895"/>
<dbReference type="EMBL" id="BJXR01000036">
    <property type="protein sequence ID" value="GEN09800.1"/>
    <property type="molecule type" value="Genomic_DNA"/>
</dbReference>
<evidence type="ECO:0000259" key="3">
    <source>
        <dbReference type="Pfam" id="PF01464"/>
    </source>
</evidence>
<dbReference type="Proteomes" id="UP000321514">
    <property type="component" value="Unassembled WGS sequence"/>
</dbReference>
<dbReference type="InterPro" id="IPR008939">
    <property type="entry name" value="Lytic_TGlycosylase_superhlx_U"/>
</dbReference>